<keyword evidence="3" id="KW-1003">Cell membrane</keyword>
<proteinExistence type="inferred from homology"/>
<dbReference type="PANTHER" id="PTHR30151:SF38">
    <property type="entry name" value="ALIPHATIC SULFONATES TRANSPORT PERMEASE PROTEIN SSUC-RELATED"/>
    <property type="match status" value="1"/>
</dbReference>
<evidence type="ECO:0000256" key="5">
    <source>
        <dbReference type="ARBA" id="ARBA00022989"/>
    </source>
</evidence>
<keyword evidence="4 7" id="KW-0812">Transmembrane</keyword>
<gene>
    <name evidence="9" type="ORF">EV692_2339</name>
</gene>
<evidence type="ECO:0000313" key="9">
    <source>
        <dbReference type="EMBL" id="TCK64954.1"/>
    </source>
</evidence>
<dbReference type="SUPFAM" id="SSF161098">
    <property type="entry name" value="MetI-like"/>
    <property type="match status" value="1"/>
</dbReference>
<comment type="similarity">
    <text evidence="7">Belongs to the binding-protein-dependent transport system permease family.</text>
</comment>
<evidence type="ECO:0000256" key="3">
    <source>
        <dbReference type="ARBA" id="ARBA00022475"/>
    </source>
</evidence>
<evidence type="ECO:0000259" key="8">
    <source>
        <dbReference type="PROSITE" id="PS50928"/>
    </source>
</evidence>
<dbReference type="Gene3D" id="1.10.3720.10">
    <property type="entry name" value="MetI-like"/>
    <property type="match status" value="1"/>
</dbReference>
<evidence type="ECO:0000313" key="10">
    <source>
        <dbReference type="Proteomes" id="UP000295496"/>
    </source>
</evidence>
<dbReference type="GO" id="GO:0005886">
    <property type="term" value="C:plasma membrane"/>
    <property type="evidence" value="ECO:0007669"/>
    <property type="project" value="UniProtKB-SubCell"/>
</dbReference>
<dbReference type="GO" id="GO:0042918">
    <property type="term" value="P:alkanesulfonate transmembrane transport"/>
    <property type="evidence" value="ECO:0007669"/>
    <property type="project" value="UniProtKB-ARBA"/>
</dbReference>
<dbReference type="EMBL" id="SMGJ01000011">
    <property type="protein sequence ID" value="TCK64954.1"/>
    <property type="molecule type" value="Genomic_DNA"/>
</dbReference>
<sequence length="250" mass="27535">MKILSEKYLKFLLPLIILFLWHLSTTIGNLPETALPKIISVFSVLIEMLKSGELYADLGVSIRRVIAGFLLSSVIGVTLGLLMGISPKAKTFFQLTLTSMRQIPMVAWIPLIILWAGIDEASKIVVILFAATFPIIVNTINGIESTSESFLEVAKVYRLSKWHTFTKIYLPSALPSLFTGLRLALGISWMAVVASELIASYSGIGFRLNDARSLMRSDVVIVCMIIIGMVGLLMDKVICILADIATAWKK</sequence>
<keyword evidence="6 7" id="KW-0472">Membrane</keyword>
<accession>A0A4R1KJP1</accession>
<evidence type="ECO:0000256" key="4">
    <source>
        <dbReference type="ARBA" id="ARBA00022692"/>
    </source>
</evidence>
<dbReference type="Proteomes" id="UP000295496">
    <property type="component" value="Unassembled WGS sequence"/>
</dbReference>
<evidence type="ECO:0000256" key="7">
    <source>
        <dbReference type="RuleBase" id="RU363032"/>
    </source>
</evidence>
<dbReference type="Pfam" id="PF00528">
    <property type="entry name" value="BPD_transp_1"/>
    <property type="match status" value="1"/>
</dbReference>
<evidence type="ECO:0000256" key="1">
    <source>
        <dbReference type="ARBA" id="ARBA00004651"/>
    </source>
</evidence>
<feature type="transmembrane region" description="Helical" evidence="7">
    <location>
        <begin position="65"/>
        <end position="85"/>
    </location>
</feature>
<reference evidence="9 10" key="1">
    <citation type="submission" date="2019-03" db="EMBL/GenBank/DDBJ databases">
        <title>Genomic Encyclopedia of Type Strains, Phase IV (KMG-IV): sequencing the most valuable type-strain genomes for metagenomic binning, comparative biology and taxonomic classification.</title>
        <authorList>
            <person name="Goeker M."/>
        </authorList>
    </citation>
    <scope>NUCLEOTIDE SEQUENCE [LARGE SCALE GENOMIC DNA]</scope>
    <source>
        <strain evidence="9 10">DSM 10053</strain>
    </source>
</reference>
<feature type="transmembrane region" description="Helical" evidence="7">
    <location>
        <begin position="97"/>
        <end position="118"/>
    </location>
</feature>
<dbReference type="FunFam" id="1.10.3720.10:FF:000003">
    <property type="entry name" value="Aliphatic sulfonate ABC transporter permease"/>
    <property type="match status" value="1"/>
</dbReference>
<comment type="subcellular location">
    <subcellularLocation>
        <location evidence="1 7">Cell membrane</location>
        <topology evidence="1 7">Multi-pass membrane protein</topology>
    </subcellularLocation>
</comment>
<name>A0A4R1KJP1_9PAST</name>
<dbReference type="InterPro" id="IPR000515">
    <property type="entry name" value="MetI-like"/>
</dbReference>
<keyword evidence="5 7" id="KW-1133">Transmembrane helix</keyword>
<keyword evidence="2 7" id="KW-0813">Transport</keyword>
<dbReference type="InterPro" id="IPR035906">
    <property type="entry name" value="MetI-like_sf"/>
</dbReference>
<dbReference type="CDD" id="cd06261">
    <property type="entry name" value="TM_PBP2"/>
    <property type="match status" value="1"/>
</dbReference>
<protein>
    <submittedName>
        <fullName evidence="9">Sulfonate transport system permease protein</fullName>
    </submittedName>
</protein>
<dbReference type="PROSITE" id="PS50928">
    <property type="entry name" value="ABC_TM1"/>
    <property type="match status" value="1"/>
</dbReference>
<organism evidence="9 10">
    <name type="scientific">Lonepinella koalarum</name>
    <dbReference type="NCBI Taxonomy" id="53417"/>
    <lineage>
        <taxon>Bacteria</taxon>
        <taxon>Pseudomonadati</taxon>
        <taxon>Pseudomonadota</taxon>
        <taxon>Gammaproteobacteria</taxon>
        <taxon>Pasteurellales</taxon>
        <taxon>Pasteurellaceae</taxon>
        <taxon>Lonepinella</taxon>
    </lineage>
</organism>
<feature type="transmembrane region" description="Helical" evidence="7">
    <location>
        <begin position="187"/>
        <end position="208"/>
    </location>
</feature>
<evidence type="ECO:0000256" key="2">
    <source>
        <dbReference type="ARBA" id="ARBA00022448"/>
    </source>
</evidence>
<comment type="caution">
    <text evidence="9">The sequence shown here is derived from an EMBL/GenBank/DDBJ whole genome shotgun (WGS) entry which is preliminary data.</text>
</comment>
<dbReference type="RefSeq" id="WP_132302893.1">
    <property type="nucleotide sequence ID" value="NZ_CP170642.1"/>
</dbReference>
<feature type="transmembrane region" description="Helical" evidence="7">
    <location>
        <begin position="124"/>
        <end position="143"/>
    </location>
</feature>
<evidence type="ECO:0000256" key="6">
    <source>
        <dbReference type="ARBA" id="ARBA00023136"/>
    </source>
</evidence>
<feature type="domain" description="ABC transmembrane type-1" evidence="8">
    <location>
        <begin position="58"/>
        <end position="238"/>
    </location>
</feature>
<keyword evidence="10" id="KW-1185">Reference proteome</keyword>
<dbReference type="PANTHER" id="PTHR30151">
    <property type="entry name" value="ALKANE SULFONATE ABC TRANSPORTER-RELATED, MEMBRANE SUBUNIT"/>
    <property type="match status" value="1"/>
</dbReference>
<feature type="transmembrane region" description="Helical" evidence="7">
    <location>
        <begin position="220"/>
        <end position="248"/>
    </location>
</feature>
<dbReference type="AlphaFoldDB" id="A0A4R1KJP1"/>